<keyword evidence="7" id="KW-1185">Reference proteome</keyword>
<evidence type="ECO:0000256" key="2">
    <source>
        <dbReference type="ARBA" id="ARBA00022692"/>
    </source>
</evidence>
<dbReference type="InterPro" id="IPR005829">
    <property type="entry name" value="Sugar_transporter_CS"/>
</dbReference>
<reference evidence="8" key="1">
    <citation type="submission" date="2025-08" db="UniProtKB">
        <authorList>
            <consortium name="RefSeq"/>
        </authorList>
    </citation>
    <scope>IDENTIFICATION</scope>
    <source>
        <tissue evidence="8">Gonad</tissue>
    </source>
</reference>
<comment type="subcellular location">
    <subcellularLocation>
        <location evidence="1">Membrane</location>
        <topology evidence="1">Multi-pass membrane protein</topology>
    </subcellularLocation>
</comment>
<feature type="transmembrane region" description="Helical" evidence="5">
    <location>
        <begin position="207"/>
        <end position="226"/>
    </location>
</feature>
<feature type="transmembrane region" description="Helical" evidence="5">
    <location>
        <begin position="232"/>
        <end position="253"/>
    </location>
</feature>
<dbReference type="InterPro" id="IPR036259">
    <property type="entry name" value="MFS_trans_sf"/>
</dbReference>
<name>A0A6P4Z0G0_BRABE</name>
<dbReference type="RefSeq" id="XP_019623051.1">
    <property type="nucleotide sequence ID" value="XM_019767492.1"/>
</dbReference>
<organism evidence="7 8">
    <name type="scientific">Branchiostoma belcheri</name>
    <name type="common">Amphioxus</name>
    <dbReference type="NCBI Taxonomy" id="7741"/>
    <lineage>
        <taxon>Eukaryota</taxon>
        <taxon>Metazoa</taxon>
        <taxon>Chordata</taxon>
        <taxon>Cephalochordata</taxon>
        <taxon>Leptocardii</taxon>
        <taxon>Amphioxiformes</taxon>
        <taxon>Branchiostomatidae</taxon>
        <taxon>Branchiostoma</taxon>
    </lineage>
</organism>
<evidence type="ECO:0000259" key="6">
    <source>
        <dbReference type="PROSITE" id="PS50850"/>
    </source>
</evidence>
<feature type="transmembrane region" description="Helical" evidence="5">
    <location>
        <begin position="439"/>
        <end position="458"/>
    </location>
</feature>
<dbReference type="KEGG" id="bbel:109469110"/>
<feature type="transmembrane region" description="Helical" evidence="5">
    <location>
        <begin position="381"/>
        <end position="399"/>
    </location>
</feature>
<dbReference type="CDD" id="cd17317">
    <property type="entry name" value="MFS_SLC22"/>
    <property type="match status" value="1"/>
</dbReference>
<dbReference type="InterPro" id="IPR020846">
    <property type="entry name" value="MFS_dom"/>
</dbReference>
<feature type="domain" description="Major facilitator superfamily (MFS) profile" evidence="6">
    <location>
        <begin position="125"/>
        <end position="552"/>
    </location>
</feature>
<evidence type="ECO:0000313" key="8">
    <source>
        <dbReference type="RefSeq" id="XP_019623051.1"/>
    </source>
</evidence>
<dbReference type="SUPFAM" id="SSF103473">
    <property type="entry name" value="MFS general substrate transporter"/>
    <property type="match status" value="1"/>
</dbReference>
<dbReference type="PROSITE" id="PS00216">
    <property type="entry name" value="SUGAR_TRANSPORT_1"/>
    <property type="match status" value="1"/>
</dbReference>
<proteinExistence type="predicted"/>
<feature type="transmembrane region" description="Helical" evidence="5">
    <location>
        <begin position="499"/>
        <end position="518"/>
    </location>
</feature>
<keyword evidence="4 5" id="KW-0472">Membrane</keyword>
<feature type="transmembrane region" description="Helical" evidence="5">
    <location>
        <begin position="464"/>
        <end position="487"/>
    </location>
</feature>
<dbReference type="AlphaFoldDB" id="A0A6P4Z0G0"/>
<dbReference type="Pfam" id="PF00083">
    <property type="entry name" value="Sugar_tr"/>
    <property type="match status" value="1"/>
</dbReference>
<dbReference type="GO" id="GO:0016020">
    <property type="term" value="C:membrane"/>
    <property type="evidence" value="ECO:0007669"/>
    <property type="project" value="UniProtKB-SubCell"/>
</dbReference>
<dbReference type="Proteomes" id="UP000515135">
    <property type="component" value="Unplaced"/>
</dbReference>
<dbReference type="PROSITE" id="PS50850">
    <property type="entry name" value="MFS"/>
    <property type="match status" value="1"/>
</dbReference>
<feature type="transmembrane region" description="Helical" evidence="5">
    <location>
        <begin position="524"/>
        <end position="547"/>
    </location>
</feature>
<evidence type="ECO:0000256" key="5">
    <source>
        <dbReference type="SAM" id="Phobius"/>
    </source>
</evidence>
<accession>A0A6P4Z0G0</accession>
<dbReference type="OrthoDB" id="3936150at2759"/>
<keyword evidence="2 5" id="KW-0812">Transmembrane</keyword>
<feature type="transmembrane region" description="Helical" evidence="5">
    <location>
        <begin position="265"/>
        <end position="286"/>
    </location>
</feature>
<keyword evidence="3 5" id="KW-1133">Transmembrane helix</keyword>
<sequence>MAENENGTEAALMCPNGVHGEVRDDASVRVNYDRALDYLGGFGPWQKRVFFFICLPIGINALQLFGIVFLAVEPDFHCRVPQANFSGQEATPAELMNVTIPWEMRDGEWKRSQCKRYSYGPSESTFNTTNYGDFEEKHPAANRSQIPCDQGYEYDTSEYKSTVVTDWDLVCDNSWKVKLAKSLWFAGKMAGAVLGGHAADRWGRRPVLLVSLAVDYVSGIACAFSPNYAAFMAIRFIIAASTTVTSLALFVMAQELVSANKRSMVGMVIWVPFALAYVLLPGIAFFIRTWMWLQITITMPFLLFISFWWIMPESPRWLISRNRHKEAAAILRKAAEVTKVTLPDEVFHDTIPLTQNEEKAKKKERVYTFIDLFRTPKLRKWTLNIFFNWVVNTLVYYGISLNTAALSGNFYLNFAISGFIEIPAYLISIFILDRFGRRWPLCALLLFGGVACIVAFFIPKHLGWMTTTLAMTGKFCITASFAVIYIFSAEIFPTVVRQIGMGMSSMTARVGGMVAPFVNLLGSYWAPMPYVIFGGMSIAAGLLTLLLPETIGRKLPATIEEGENIGKKDTMVDEE</sequence>
<feature type="transmembrane region" description="Helical" evidence="5">
    <location>
        <begin position="292"/>
        <end position="311"/>
    </location>
</feature>
<evidence type="ECO:0000256" key="1">
    <source>
        <dbReference type="ARBA" id="ARBA00004141"/>
    </source>
</evidence>
<evidence type="ECO:0000256" key="3">
    <source>
        <dbReference type="ARBA" id="ARBA00022989"/>
    </source>
</evidence>
<evidence type="ECO:0000313" key="7">
    <source>
        <dbReference type="Proteomes" id="UP000515135"/>
    </source>
</evidence>
<evidence type="ECO:0000256" key="4">
    <source>
        <dbReference type="ARBA" id="ARBA00023136"/>
    </source>
</evidence>
<dbReference type="Gene3D" id="1.20.1250.20">
    <property type="entry name" value="MFS general substrate transporter like domains"/>
    <property type="match status" value="1"/>
</dbReference>
<dbReference type="GO" id="GO:0022857">
    <property type="term" value="F:transmembrane transporter activity"/>
    <property type="evidence" value="ECO:0007669"/>
    <property type="project" value="InterPro"/>
</dbReference>
<dbReference type="GeneID" id="109469110"/>
<feature type="transmembrane region" description="Helical" evidence="5">
    <location>
        <begin position="49"/>
        <end position="72"/>
    </location>
</feature>
<protein>
    <submittedName>
        <fullName evidence="8">Organic cation transporter protein-like</fullName>
    </submittedName>
</protein>
<gene>
    <name evidence="8" type="primary">LOC109469110</name>
</gene>
<dbReference type="PANTHER" id="PTHR24064">
    <property type="entry name" value="SOLUTE CARRIER FAMILY 22 MEMBER"/>
    <property type="match status" value="1"/>
</dbReference>
<feature type="transmembrane region" description="Helical" evidence="5">
    <location>
        <begin position="411"/>
        <end position="432"/>
    </location>
</feature>
<dbReference type="InterPro" id="IPR005828">
    <property type="entry name" value="MFS_sugar_transport-like"/>
</dbReference>